<proteinExistence type="inferred from homology"/>
<evidence type="ECO:0000256" key="18">
    <source>
        <dbReference type="ARBA" id="ARBA00066316"/>
    </source>
</evidence>
<comment type="catalytic activity">
    <reaction evidence="17">
        <text>Release of an N-terminal amino acid, preferentially alanine, from a wide range of peptides, amides and arylamides.</text>
        <dbReference type="EC" id="3.4.11.14"/>
    </reaction>
</comment>
<keyword evidence="5" id="KW-0031">Aminopeptidase</keyword>
<dbReference type="EC" id="3.4.11.14" evidence="18"/>
<accession>A0A6G0T7E0</accession>
<evidence type="ECO:0000256" key="23">
    <source>
        <dbReference type="PIRSR" id="PIRSR634016-4"/>
    </source>
</evidence>
<feature type="active site" description="Proton acceptor" evidence="21">
    <location>
        <position position="613"/>
    </location>
</feature>
<dbReference type="Pfam" id="PF11838">
    <property type="entry name" value="ERAP1_C"/>
    <property type="match status" value="1"/>
</dbReference>
<evidence type="ECO:0000256" key="1">
    <source>
        <dbReference type="ARBA" id="ARBA00004141"/>
    </source>
</evidence>
<evidence type="ECO:0000256" key="12">
    <source>
        <dbReference type="ARBA" id="ARBA00022833"/>
    </source>
</evidence>
<dbReference type="InterPro" id="IPR024571">
    <property type="entry name" value="ERAP1-like_C_dom"/>
</dbReference>
<dbReference type="Gene3D" id="1.25.50.20">
    <property type="match status" value="1"/>
</dbReference>
<evidence type="ECO:0000259" key="26">
    <source>
        <dbReference type="Pfam" id="PF05154"/>
    </source>
</evidence>
<evidence type="ECO:0000256" key="15">
    <source>
        <dbReference type="ARBA" id="ARBA00023136"/>
    </source>
</evidence>
<dbReference type="Gene3D" id="1.10.390.10">
    <property type="entry name" value="Neutral Protease Domain 2"/>
    <property type="match status" value="1"/>
</dbReference>
<keyword evidence="13" id="KW-1133">Transmembrane helix</keyword>
<feature type="binding site" evidence="22">
    <location>
        <position position="635"/>
    </location>
    <ligand>
        <name>Zn(2+)</name>
        <dbReference type="ChEBI" id="CHEBI:29105"/>
        <note>catalytic</note>
    </ligand>
</feature>
<evidence type="ECO:0000256" key="6">
    <source>
        <dbReference type="ARBA" id="ARBA00022490"/>
    </source>
</evidence>
<dbReference type="CDD" id="cd09601">
    <property type="entry name" value="M1_APN-Q_like"/>
    <property type="match status" value="1"/>
</dbReference>
<keyword evidence="14" id="KW-0482">Metalloprotease</keyword>
<dbReference type="FunFam" id="2.60.40.1910:FF:000002">
    <property type="entry name" value="Aminopeptidase"/>
    <property type="match status" value="1"/>
</dbReference>
<feature type="domain" description="Aminopeptidase N-like N-terminal" evidence="28">
    <location>
        <begin position="270"/>
        <end position="423"/>
    </location>
</feature>
<evidence type="ECO:0000256" key="14">
    <source>
        <dbReference type="ARBA" id="ARBA00023049"/>
    </source>
</evidence>
<reference evidence="29 30" key="1">
    <citation type="submission" date="2019-08" db="EMBL/GenBank/DDBJ databases">
        <title>The genome of the soybean aphid Biotype 1, its phylome, world population structure and adaptation to the North American continent.</title>
        <authorList>
            <person name="Giordano R."/>
            <person name="Donthu R.K."/>
            <person name="Hernandez A.G."/>
            <person name="Wright C.L."/>
            <person name="Zimin A.V."/>
        </authorList>
    </citation>
    <scope>NUCLEOTIDE SEQUENCE [LARGE SCALE GENOMIC DNA]</scope>
    <source>
        <tissue evidence="29">Whole aphids</tissue>
    </source>
</reference>
<comment type="similarity">
    <text evidence="4">Belongs to the peptidase M1 family.</text>
</comment>
<dbReference type="InterPro" id="IPR027268">
    <property type="entry name" value="Peptidase_M4/M1_CTD_sf"/>
</dbReference>
<comment type="caution">
    <text evidence="29">The sequence shown here is derived from an EMBL/GenBank/DDBJ whole genome shotgun (WGS) entry which is preliminary data.</text>
</comment>
<evidence type="ECO:0000256" key="3">
    <source>
        <dbReference type="ARBA" id="ARBA00004609"/>
    </source>
</evidence>
<dbReference type="InterPro" id="IPR042097">
    <property type="entry name" value="Aminopeptidase_N-like_N_sf"/>
</dbReference>
<dbReference type="GO" id="GO:0005737">
    <property type="term" value="C:cytoplasm"/>
    <property type="evidence" value="ECO:0007669"/>
    <property type="project" value="UniProtKB-SubCell"/>
</dbReference>
<dbReference type="GO" id="GO:0006508">
    <property type="term" value="P:proteolysis"/>
    <property type="evidence" value="ECO:0007669"/>
    <property type="project" value="UniProtKB-KW"/>
</dbReference>
<dbReference type="GO" id="GO:0016285">
    <property type="term" value="F:alanyl aminopeptidase activity"/>
    <property type="evidence" value="ECO:0007669"/>
    <property type="project" value="UniProtKB-EC"/>
</dbReference>
<keyword evidence="9" id="KW-0812">Transmembrane</keyword>
<comment type="cofactor">
    <cofactor evidence="22">
        <name>Zn(2+)</name>
        <dbReference type="ChEBI" id="CHEBI:29105"/>
    </cofactor>
    <text evidence="22">Binds 1 zinc ion per subunit.</text>
</comment>
<evidence type="ECO:0000256" key="13">
    <source>
        <dbReference type="ARBA" id="ARBA00022989"/>
    </source>
</evidence>
<organism evidence="29 30">
    <name type="scientific">Aphis glycines</name>
    <name type="common">Soybean aphid</name>
    <dbReference type="NCBI Taxonomy" id="307491"/>
    <lineage>
        <taxon>Eukaryota</taxon>
        <taxon>Metazoa</taxon>
        <taxon>Ecdysozoa</taxon>
        <taxon>Arthropoda</taxon>
        <taxon>Hexapoda</taxon>
        <taxon>Insecta</taxon>
        <taxon>Pterygota</taxon>
        <taxon>Neoptera</taxon>
        <taxon>Paraneoptera</taxon>
        <taxon>Hemiptera</taxon>
        <taxon>Sternorrhyncha</taxon>
        <taxon>Aphidomorpha</taxon>
        <taxon>Aphidoidea</taxon>
        <taxon>Aphididae</taxon>
        <taxon>Aphidini</taxon>
        <taxon>Aphis</taxon>
        <taxon>Aphis</taxon>
    </lineage>
</organism>
<dbReference type="FunFam" id="1.25.50.20:FF:000002">
    <property type="entry name" value="Aminopeptidase"/>
    <property type="match status" value="1"/>
</dbReference>
<dbReference type="Proteomes" id="UP000475862">
    <property type="component" value="Unassembled WGS sequence"/>
</dbReference>
<dbReference type="GO" id="GO:0098552">
    <property type="term" value="C:side of membrane"/>
    <property type="evidence" value="ECO:0007669"/>
    <property type="project" value="UniProtKB-KW"/>
</dbReference>
<evidence type="ECO:0000313" key="29">
    <source>
        <dbReference type="EMBL" id="KAE9527291.1"/>
    </source>
</evidence>
<feature type="domain" description="Aminopeptidase N-like N-terminal" evidence="28">
    <location>
        <begin position="430"/>
        <end position="505"/>
    </location>
</feature>
<dbReference type="GO" id="GO:0005886">
    <property type="term" value="C:plasma membrane"/>
    <property type="evidence" value="ECO:0007669"/>
    <property type="project" value="UniProtKB-SubCell"/>
</dbReference>
<evidence type="ECO:0000259" key="28">
    <source>
        <dbReference type="Pfam" id="PF17900"/>
    </source>
</evidence>
<name>A0A6G0T7E0_APHGL</name>
<evidence type="ECO:0000256" key="21">
    <source>
        <dbReference type="PIRSR" id="PIRSR634016-1"/>
    </source>
</evidence>
<feature type="signal peptide" evidence="24">
    <location>
        <begin position="1"/>
        <end position="23"/>
    </location>
</feature>
<dbReference type="GO" id="GO:0043171">
    <property type="term" value="P:peptide catabolic process"/>
    <property type="evidence" value="ECO:0007669"/>
    <property type="project" value="TreeGrafter"/>
</dbReference>
<evidence type="ECO:0000256" key="8">
    <source>
        <dbReference type="ARBA" id="ARBA00022670"/>
    </source>
</evidence>
<dbReference type="GO" id="GO:0070006">
    <property type="term" value="F:metalloaminopeptidase activity"/>
    <property type="evidence" value="ECO:0007669"/>
    <property type="project" value="TreeGrafter"/>
</dbReference>
<evidence type="ECO:0000256" key="19">
    <source>
        <dbReference type="ARBA" id="ARBA00074113"/>
    </source>
</evidence>
<evidence type="ECO:0000256" key="22">
    <source>
        <dbReference type="PIRSR" id="PIRSR634016-3"/>
    </source>
</evidence>
<evidence type="ECO:0000256" key="20">
    <source>
        <dbReference type="ARBA" id="ARBA00081993"/>
    </source>
</evidence>
<gene>
    <name evidence="29" type="ORF">AGLY_012989</name>
</gene>
<evidence type="ECO:0000256" key="24">
    <source>
        <dbReference type="SAM" id="SignalP"/>
    </source>
</evidence>
<keyword evidence="15" id="KW-0472">Membrane</keyword>
<dbReference type="SUPFAM" id="SSF63737">
    <property type="entry name" value="Leukotriene A4 hydrolase N-terminal domain"/>
    <property type="match status" value="2"/>
</dbReference>
<evidence type="ECO:0000259" key="27">
    <source>
        <dbReference type="Pfam" id="PF11838"/>
    </source>
</evidence>
<feature type="site" description="Transition state stabilizer" evidence="23">
    <location>
        <position position="698"/>
    </location>
</feature>
<keyword evidence="30" id="KW-1185">Reference proteome</keyword>
<dbReference type="InterPro" id="IPR001930">
    <property type="entry name" value="Peptidase_M1"/>
</dbReference>
<keyword evidence="6" id="KW-0963">Cytoplasm</keyword>
<dbReference type="InterPro" id="IPR045357">
    <property type="entry name" value="Aminopeptidase_N-like_N"/>
</dbReference>
<dbReference type="Pfam" id="PF17900">
    <property type="entry name" value="Peptidase_M1_N"/>
    <property type="match status" value="2"/>
</dbReference>
<evidence type="ECO:0000256" key="7">
    <source>
        <dbReference type="ARBA" id="ARBA00022622"/>
    </source>
</evidence>
<dbReference type="Gene3D" id="2.60.40.1910">
    <property type="match status" value="1"/>
</dbReference>
<evidence type="ECO:0000256" key="11">
    <source>
        <dbReference type="ARBA" id="ARBA00022801"/>
    </source>
</evidence>
<keyword evidence="12 22" id="KW-0862">Zinc</keyword>
<evidence type="ECO:0000313" key="30">
    <source>
        <dbReference type="Proteomes" id="UP000475862"/>
    </source>
</evidence>
<keyword evidence="16" id="KW-0449">Lipoprotein</keyword>
<dbReference type="Pfam" id="PF05154">
    <property type="entry name" value="TM2"/>
    <property type="match status" value="1"/>
</dbReference>
<dbReference type="InterPro" id="IPR014782">
    <property type="entry name" value="Peptidase_M1_dom"/>
</dbReference>
<keyword evidence="7" id="KW-0325">Glycoprotein</keyword>
<comment type="subcellular location">
    <subcellularLocation>
        <location evidence="3">Cell membrane</location>
        <topology evidence="3">Lipid-anchor</topology>
        <topology evidence="3">GPI-anchor</topology>
    </subcellularLocation>
    <subcellularLocation>
        <location evidence="2">Cytoplasm</location>
    </subcellularLocation>
    <subcellularLocation>
        <location evidence="1">Membrane</location>
        <topology evidence="1">Multi-pass membrane protein</topology>
    </subcellularLocation>
</comment>
<dbReference type="InterPro" id="IPR007829">
    <property type="entry name" value="TM2"/>
</dbReference>
<feature type="domain" description="TM2" evidence="26">
    <location>
        <begin position="174"/>
        <end position="220"/>
    </location>
</feature>
<evidence type="ECO:0000256" key="17">
    <source>
        <dbReference type="ARBA" id="ARBA00052895"/>
    </source>
</evidence>
<feature type="chain" id="PRO_5026278350" description="Puromycin-sensitive aminopeptidase" evidence="24">
    <location>
        <begin position="24"/>
        <end position="1179"/>
    </location>
</feature>
<dbReference type="Pfam" id="PF01433">
    <property type="entry name" value="Peptidase_M1"/>
    <property type="match status" value="1"/>
</dbReference>
<feature type="domain" description="Peptidase M1 membrane alanine aminopeptidase" evidence="25">
    <location>
        <begin position="540"/>
        <end position="757"/>
    </location>
</feature>
<evidence type="ECO:0000256" key="16">
    <source>
        <dbReference type="ARBA" id="ARBA00023288"/>
    </source>
</evidence>
<dbReference type="Gene3D" id="2.60.40.1730">
    <property type="entry name" value="tricorn interacting facor f3 domain"/>
    <property type="match status" value="2"/>
</dbReference>
<evidence type="ECO:0000256" key="9">
    <source>
        <dbReference type="ARBA" id="ARBA00022692"/>
    </source>
</evidence>
<dbReference type="SUPFAM" id="SSF55486">
    <property type="entry name" value="Metalloproteases ('zincins'), catalytic domain"/>
    <property type="match status" value="1"/>
</dbReference>
<dbReference type="GO" id="GO:0005615">
    <property type="term" value="C:extracellular space"/>
    <property type="evidence" value="ECO:0007669"/>
    <property type="project" value="TreeGrafter"/>
</dbReference>
<evidence type="ECO:0000256" key="5">
    <source>
        <dbReference type="ARBA" id="ARBA00022438"/>
    </source>
</evidence>
<feature type="binding site" evidence="22">
    <location>
        <position position="616"/>
    </location>
    <ligand>
        <name>Zn(2+)</name>
        <dbReference type="ChEBI" id="CHEBI:29105"/>
        <note>catalytic</note>
    </ligand>
</feature>
<dbReference type="AlphaFoldDB" id="A0A6G0T7E0"/>
<evidence type="ECO:0000256" key="10">
    <source>
        <dbReference type="ARBA" id="ARBA00022723"/>
    </source>
</evidence>
<dbReference type="EMBL" id="VYZN01000053">
    <property type="protein sequence ID" value="KAE9527291.1"/>
    <property type="molecule type" value="Genomic_DNA"/>
</dbReference>
<evidence type="ECO:0000256" key="2">
    <source>
        <dbReference type="ARBA" id="ARBA00004496"/>
    </source>
</evidence>
<evidence type="ECO:0000256" key="4">
    <source>
        <dbReference type="ARBA" id="ARBA00010136"/>
    </source>
</evidence>
<dbReference type="PANTHER" id="PTHR11533:SF174">
    <property type="entry name" value="PUROMYCIN-SENSITIVE AMINOPEPTIDASE-RELATED"/>
    <property type="match status" value="1"/>
</dbReference>
<sequence>MKSQYYHFAIIFLFKLILNSTASQNDDDHIDLSLSKQKQKSIQTANLNNLTHLRMIRHEDDLERIVSEHKACSSMPYPSISCHMNTTCVYGNQTIAICKANVDCLGDNTFTKNLTCRFCYQTEFWEYECVKKICNSAASPPAYYRANCTVNRDVLCLGRRTFLKRLRCNWTGGHRWSTALILSITLGGFGIDRFYLGHWQEGIGKLFSFGGLGVWTLIDVLLISIRYLGPLCAKNRFLCFRLFISKSFTKKNYKMAGEKKPFLRLPKSVKPVLYDLFLKPDLQKFTFEGKETVSINVLEPTKEIILHALDLKIEEVELKDCDGLISKPSVTLSAEDETVTLGFDKELKIGEAFLKFIFIGELNDKMKGFYRSKYVSVTESGNPVELNSAVTMLCSTNARRMFPCWDEPALKAVFDISIAVCNTSHLAFPSGEEKYSAVTQFEATDARRCFPCWDEPAIKAEFNIILSVPQNKTALSNMPVISDTTEENGDRLLKFQKTPIMSTYLVAVVVGDFDYVEDKDSDGVLIRVYTPIGKSEQGKFALEVAKCALPYYKDYFQVAYPLPKMDLIAIADFSSGAMENWGLVTYRESCLLVDPDNTSAVRKQWIALVVGHELAHQWFGNLVTMEWWTHLWLNEGYASFVEFLCVEHLFPEYDIWTQFVTDTYIRALELDALNSSHPIEIPVGHPSEIDEIFDDISYNKGASVIRMLHNFIGDEDFRKGMNLYLTKHQYGNTFTEDLWAALEEASNKPVKDVMSTWTLQKGFPVITVEKETQNPDGSRVLSVSQTKFTANGQADGCGILWMVPLTFSTSRNPGVVCHKDIMSEIQKDIIIPADAISPGEWVKVNPSTVGYYRTRYTPELLNNFVPSISSKTLPPLDRLGLLDDLFALVQAGLSSTDEVLNLMLAMTDEDNYSVWSSMSNVLGKLAILLSNVEGDTEQLFKQYNRILLKKISTKLGWKPQPNESHLETMLRGLVMARLVSSADPDVISEAKIKFANHLSGKETIVADLRSPIYKACLSSGDETTFNQLLQLYRGTDLHEEKDRICRAMGASKNKDILKKVLDFAMSDEVRSQDTVFVIISVGGSKIGRDLAWQFIQDNWSKLFNQYQGGFLLTRLVKNTTENFASIEKAEEVENFFKQNGCVGAERTIQQACETIRLNAAWLKRDYEKLQNFLQKVVQK</sequence>
<dbReference type="OrthoDB" id="275509at2759"/>
<dbReference type="InterPro" id="IPR050344">
    <property type="entry name" value="Peptidase_M1_aminopeptidases"/>
</dbReference>
<keyword evidence="7" id="KW-0336">GPI-anchor</keyword>
<keyword evidence="11" id="KW-0378">Hydrolase</keyword>
<feature type="binding site" evidence="22">
    <location>
        <position position="612"/>
    </location>
    <ligand>
        <name>Zn(2+)</name>
        <dbReference type="ChEBI" id="CHEBI:29105"/>
        <note>catalytic</note>
    </ligand>
</feature>
<protein>
    <recommendedName>
        <fullName evidence="19">Puromycin-sensitive aminopeptidase</fullName>
        <ecNumber evidence="18">3.4.11.14</ecNumber>
    </recommendedName>
    <alternativeName>
        <fullName evidence="20">Cytosol alanyl aminopeptidase</fullName>
    </alternativeName>
</protein>
<keyword evidence="24" id="KW-0732">Signal</keyword>
<evidence type="ECO:0000259" key="25">
    <source>
        <dbReference type="Pfam" id="PF01433"/>
    </source>
</evidence>
<dbReference type="GO" id="GO:0008270">
    <property type="term" value="F:zinc ion binding"/>
    <property type="evidence" value="ECO:0007669"/>
    <property type="project" value="InterPro"/>
</dbReference>
<dbReference type="FunFam" id="1.10.390.10:FF:000001">
    <property type="entry name" value="Aminopeptidase"/>
    <property type="match status" value="1"/>
</dbReference>
<dbReference type="InterPro" id="IPR034016">
    <property type="entry name" value="M1_APN-typ"/>
</dbReference>
<dbReference type="PANTHER" id="PTHR11533">
    <property type="entry name" value="PROTEASE M1 ZINC METALLOPROTEASE"/>
    <property type="match status" value="1"/>
</dbReference>
<keyword evidence="8" id="KW-0645">Protease</keyword>
<keyword evidence="10 22" id="KW-0479">Metal-binding</keyword>
<feature type="domain" description="ERAP1-like C-terminal" evidence="27">
    <location>
        <begin position="841"/>
        <end position="1156"/>
    </location>
</feature>
<dbReference type="GO" id="GO:0042277">
    <property type="term" value="F:peptide binding"/>
    <property type="evidence" value="ECO:0007669"/>
    <property type="project" value="TreeGrafter"/>
</dbReference>
<dbReference type="PRINTS" id="PR00756">
    <property type="entry name" value="ALADIPTASE"/>
</dbReference>